<comment type="caution">
    <text evidence="1">The sequence shown here is derived from an EMBL/GenBank/DDBJ whole genome shotgun (WGS) entry which is preliminary data.</text>
</comment>
<reference evidence="1" key="1">
    <citation type="submission" date="2021-05" db="EMBL/GenBank/DDBJ databases">
        <authorList>
            <person name="Pan Q."/>
            <person name="Jouanno E."/>
            <person name="Zahm M."/>
            <person name="Klopp C."/>
            <person name="Cabau C."/>
            <person name="Louis A."/>
            <person name="Berthelot C."/>
            <person name="Parey E."/>
            <person name="Roest Crollius H."/>
            <person name="Montfort J."/>
            <person name="Robinson-Rechavi M."/>
            <person name="Bouchez O."/>
            <person name="Lampietro C."/>
            <person name="Lopez Roques C."/>
            <person name="Donnadieu C."/>
            <person name="Postlethwait J."/>
            <person name="Bobe J."/>
            <person name="Dillon D."/>
            <person name="Chandos A."/>
            <person name="von Hippel F."/>
            <person name="Guiguen Y."/>
        </authorList>
    </citation>
    <scope>NUCLEOTIDE SEQUENCE</scope>
    <source>
        <strain evidence="1">YG-Jan2019</strain>
    </source>
</reference>
<gene>
    <name evidence="1" type="ORF">DPEC_G00344890</name>
</gene>
<dbReference type="EMBL" id="CM055762">
    <property type="protein sequence ID" value="KAJ7985864.1"/>
    <property type="molecule type" value="Genomic_DNA"/>
</dbReference>
<keyword evidence="2" id="KW-1185">Reference proteome</keyword>
<evidence type="ECO:0000313" key="2">
    <source>
        <dbReference type="Proteomes" id="UP001157502"/>
    </source>
</evidence>
<dbReference type="Proteomes" id="UP001157502">
    <property type="component" value="Chromosome 35"/>
</dbReference>
<protein>
    <submittedName>
        <fullName evidence="1">Uncharacterized protein</fullName>
    </submittedName>
</protein>
<organism evidence="1 2">
    <name type="scientific">Dallia pectoralis</name>
    <name type="common">Alaska blackfish</name>
    <dbReference type="NCBI Taxonomy" id="75939"/>
    <lineage>
        <taxon>Eukaryota</taxon>
        <taxon>Metazoa</taxon>
        <taxon>Chordata</taxon>
        <taxon>Craniata</taxon>
        <taxon>Vertebrata</taxon>
        <taxon>Euteleostomi</taxon>
        <taxon>Actinopterygii</taxon>
        <taxon>Neopterygii</taxon>
        <taxon>Teleostei</taxon>
        <taxon>Protacanthopterygii</taxon>
        <taxon>Esociformes</taxon>
        <taxon>Umbridae</taxon>
        <taxon>Dallia</taxon>
    </lineage>
</organism>
<evidence type="ECO:0000313" key="1">
    <source>
        <dbReference type="EMBL" id="KAJ7985864.1"/>
    </source>
</evidence>
<sequence>MKTENRRSAFSPRLRGGCAARVVTEALSLGRPRVTPPFGGIQTRDDSDARAPSLKDPPGSAPAGADRAREELCGACSFYTLESRAELAVPVSLHRRGYAEEKKDLEERKK</sequence>
<proteinExistence type="predicted"/>
<name>A0ACC2F3E3_DALPE</name>
<accession>A0ACC2F3E3</accession>